<comment type="caution">
    <text evidence="1">The sequence shown here is derived from an EMBL/GenBank/DDBJ whole genome shotgun (WGS) entry which is preliminary data.</text>
</comment>
<evidence type="ECO:0000313" key="2">
    <source>
        <dbReference type="Proteomes" id="UP001209878"/>
    </source>
</evidence>
<keyword evidence="2" id="KW-1185">Reference proteome</keyword>
<sequence>MDFELAAWRAAAHVMPEVECKGCAFHWGQAVWRKAQDTGLRQPYLEDNSTDIYARKLMALPLLPAEHVTPVFRVLEAKARTP</sequence>
<organism evidence="1 2">
    <name type="scientific">Ridgeia piscesae</name>
    <name type="common">Tubeworm</name>
    <dbReference type="NCBI Taxonomy" id="27915"/>
    <lineage>
        <taxon>Eukaryota</taxon>
        <taxon>Metazoa</taxon>
        <taxon>Spiralia</taxon>
        <taxon>Lophotrochozoa</taxon>
        <taxon>Annelida</taxon>
        <taxon>Polychaeta</taxon>
        <taxon>Sedentaria</taxon>
        <taxon>Canalipalpata</taxon>
        <taxon>Sabellida</taxon>
        <taxon>Siboglinidae</taxon>
        <taxon>Ridgeia</taxon>
    </lineage>
</organism>
<gene>
    <name evidence="1" type="ORF">NP493_491g01001</name>
</gene>
<accession>A0AAD9NU24</accession>
<dbReference type="Proteomes" id="UP001209878">
    <property type="component" value="Unassembled WGS sequence"/>
</dbReference>
<reference evidence="1" key="1">
    <citation type="journal article" date="2023" name="Mol. Biol. Evol.">
        <title>Third-Generation Sequencing Reveals the Adaptive Role of the Epigenome in Three Deep-Sea Polychaetes.</title>
        <authorList>
            <person name="Perez M."/>
            <person name="Aroh O."/>
            <person name="Sun Y."/>
            <person name="Lan Y."/>
            <person name="Juniper S.K."/>
            <person name="Young C.R."/>
            <person name="Angers B."/>
            <person name="Qian P.Y."/>
        </authorList>
    </citation>
    <scope>NUCLEOTIDE SEQUENCE</scope>
    <source>
        <strain evidence="1">R07B-5</strain>
    </source>
</reference>
<name>A0AAD9NU24_RIDPI</name>
<dbReference type="AlphaFoldDB" id="A0AAD9NU24"/>
<evidence type="ECO:0000313" key="1">
    <source>
        <dbReference type="EMBL" id="KAK2179424.1"/>
    </source>
</evidence>
<protein>
    <submittedName>
        <fullName evidence="1">Uncharacterized protein</fullName>
    </submittedName>
</protein>
<proteinExistence type="predicted"/>
<dbReference type="EMBL" id="JAODUO010000491">
    <property type="protein sequence ID" value="KAK2179424.1"/>
    <property type="molecule type" value="Genomic_DNA"/>
</dbReference>